<name>A9FS23_SORC5</name>
<dbReference type="InterPro" id="IPR013096">
    <property type="entry name" value="Cupin_2"/>
</dbReference>
<keyword evidence="4" id="KW-1185">Reference proteome</keyword>
<sequence>MRPADRQPVCRSKRRCLAHEPEKRRPVCPHRIQPLLDRARPLRAEALPSAMTSRRISRCPPEGCALRQIQAASTFRAGMVCGLHSRAEPEGDDPTQLCRARCAASAARARASAPTRPPSSQPDERQESEAMHSIQQYLSSPAFDLPADLLPKTPWNRPFRRQDLGSVDLLGPLAARELSTNRSLAIHRILLNIYEQSMLFLPQRRFESHDLPSFRAFYDPDNVALGQSNRVALERAAFSFLDDHEIKVTGRWEWEHLEQYFLGVIERYEEEPCSLTARIDALDSPTTAYRYLLIQQASDFLSEASAMGRAMLGSFGATQSELMKVFIDEYGYGVHDRKHSTLFERCCSSVGLDPEPHRYYFHYLPSSIALTNYFHHVCSNKHLWFRYLGALYYTEASIPHFNKALSRALRKAFEGAGVDTRYFDEHVHIDQHHRRMVLDDVIRPTIALCGAQVIPEMVIGFESFRLLQSLADRDCLEQLAFVEDLERSRKGGFKVARRAYEAVDAPLAFSEPKGEISYSHIHDHDELFTVELGSMEFFAGITPVVLEAGDSIIIPAGRLHGSRVINEPCTYRVQKVRRR</sequence>
<protein>
    <recommendedName>
        <fullName evidence="2">Cupin type-2 domain-containing protein</fullName>
    </recommendedName>
</protein>
<dbReference type="Gene3D" id="2.60.120.10">
    <property type="entry name" value="Jelly Rolls"/>
    <property type="match status" value="1"/>
</dbReference>
<dbReference type="AlphaFoldDB" id="A9FS23"/>
<dbReference type="Pfam" id="PF07883">
    <property type="entry name" value="Cupin_2"/>
    <property type="match status" value="1"/>
</dbReference>
<organism evidence="3 4">
    <name type="scientific">Sorangium cellulosum (strain So ce56)</name>
    <name type="common">Polyangium cellulosum (strain So ce56)</name>
    <dbReference type="NCBI Taxonomy" id="448385"/>
    <lineage>
        <taxon>Bacteria</taxon>
        <taxon>Pseudomonadati</taxon>
        <taxon>Myxococcota</taxon>
        <taxon>Polyangia</taxon>
        <taxon>Polyangiales</taxon>
        <taxon>Polyangiaceae</taxon>
        <taxon>Sorangium</taxon>
    </lineage>
</organism>
<reference evidence="3 4" key="1">
    <citation type="journal article" date="2007" name="Nat. Biotechnol.">
        <title>Complete genome sequence of the myxobacterium Sorangium cellulosum.</title>
        <authorList>
            <person name="Schneiker S."/>
            <person name="Perlova O."/>
            <person name="Kaiser O."/>
            <person name="Gerth K."/>
            <person name="Alici A."/>
            <person name="Altmeyer M.O."/>
            <person name="Bartels D."/>
            <person name="Bekel T."/>
            <person name="Beyer S."/>
            <person name="Bode E."/>
            <person name="Bode H.B."/>
            <person name="Bolten C.J."/>
            <person name="Choudhuri J.V."/>
            <person name="Doss S."/>
            <person name="Elnakady Y.A."/>
            <person name="Frank B."/>
            <person name="Gaigalat L."/>
            <person name="Goesmann A."/>
            <person name="Groeger C."/>
            <person name="Gross F."/>
            <person name="Jelsbak L."/>
            <person name="Jelsbak L."/>
            <person name="Kalinowski J."/>
            <person name="Kegler C."/>
            <person name="Knauber T."/>
            <person name="Konietzny S."/>
            <person name="Kopp M."/>
            <person name="Krause L."/>
            <person name="Krug D."/>
            <person name="Linke B."/>
            <person name="Mahmud T."/>
            <person name="Martinez-Arias R."/>
            <person name="McHardy A.C."/>
            <person name="Merai M."/>
            <person name="Meyer F."/>
            <person name="Mormann S."/>
            <person name="Munoz-Dorado J."/>
            <person name="Perez J."/>
            <person name="Pradella S."/>
            <person name="Rachid S."/>
            <person name="Raddatz G."/>
            <person name="Rosenau F."/>
            <person name="Rueckert C."/>
            <person name="Sasse F."/>
            <person name="Scharfe M."/>
            <person name="Schuster S.C."/>
            <person name="Suen G."/>
            <person name="Treuner-Lange A."/>
            <person name="Velicer G.J."/>
            <person name="Vorholter F.-J."/>
            <person name="Weissman K.J."/>
            <person name="Welch R.D."/>
            <person name="Wenzel S.C."/>
            <person name="Whitworth D.E."/>
            <person name="Wilhelm S."/>
            <person name="Wittmann C."/>
            <person name="Bloecker H."/>
            <person name="Puehler A."/>
            <person name="Mueller R."/>
        </authorList>
    </citation>
    <scope>NUCLEOTIDE SEQUENCE [LARGE SCALE GENOMIC DNA]</scope>
    <source>
        <strain evidence="4">So ce56</strain>
    </source>
</reference>
<dbReference type="Proteomes" id="UP000002139">
    <property type="component" value="Chromosome"/>
</dbReference>
<dbReference type="SMART" id="SM01236">
    <property type="entry name" value="Haem_oxygenase_2"/>
    <property type="match status" value="1"/>
</dbReference>
<dbReference type="KEGG" id="scl:sce5189"/>
<dbReference type="InterPro" id="IPR016084">
    <property type="entry name" value="Haem_Oase-like_multi-hlx"/>
</dbReference>
<dbReference type="eggNOG" id="COG1917">
    <property type="taxonomic scope" value="Bacteria"/>
</dbReference>
<dbReference type="InterPro" id="IPR014710">
    <property type="entry name" value="RmlC-like_jellyroll"/>
</dbReference>
<evidence type="ECO:0000256" key="1">
    <source>
        <dbReference type="SAM" id="MobiDB-lite"/>
    </source>
</evidence>
<dbReference type="Gene3D" id="1.20.910.10">
    <property type="entry name" value="Heme oxygenase-like"/>
    <property type="match status" value="1"/>
</dbReference>
<accession>A9FS23</accession>
<feature type="domain" description="Cupin type-2" evidence="2">
    <location>
        <begin position="512"/>
        <end position="563"/>
    </location>
</feature>
<dbReference type="SUPFAM" id="SSF51182">
    <property type="entry name" value="RmlC-like cupins"/>
    <property type="match status" value="1"/>
</dbReference>
<dbReference type="InterPro" id="IPR011051">
    <property type="entry name" value="RmlC_Cupin_sf"/>
</dbReference>
<gene>
    <name evidence="3" type="ordered locus">sce5189</name>
</gene>
<evidence type="ECO:0000259" key="2">
    <source>
        <dbReference type="Pfam" id="PF07883"/>
    </source>
</evidence>
<evidence type="ECO:0000313" key="4">
    <source>
        <dbReference type="Proteomes" id="UP000002139"/>
    </source>
</evidence>
<dbReference type="EMBL" id="AM746676">
    <property type="protein sequence ID" value="CAN95352.1"/>
    <property type="molecule type" value="Genomic_DNA"/>
</dbReference>
<dbReference type="HOGENOM" id="CLU_033805_0_0_7"/>
<evidence type="ECO:0000313" key="3">
    <source>
        <dbReference type="EMBL" id="CAN95352.1"/>
    </source>
</evidence>
<dbReference type="Pfam" id="PF14518">
    <property type="entry name" value="Haem_oxygenas_2"/>
    <property type="match status" value="1"/>
</dbReference>
<dbReference type="STRING" id="448385.sce5189"/>
<dbReference type="SUPFAM" id="SSF48613">
    <property type="entry name" value="Heme oxygenase-like"/>
    <property type="match status" value="1"/>
</dbReference>
<proteinExistence type="predicted"/>
<feature type="region of interest" description="Disordered" evidence="1">
    <location>
        <begin position="108"/>
        <end position="132"/>
    </location>
</feature>